<keyword evidence="5 7" id="KW-0573">Peptidoglycan synthesis</keyword>
<dbReference type="InterPro" id="IPR052905">
    <property type="entry name" value="LD-transpeptidase_YkuD-like"/>
</dbReference>
<evidence type="ECO:0000256" key="4">
    <source>
        <dbReference type="ARBA" id="ARBA00022960"/>
    </source>
</evidence>
<dbReference type="PANTHER" id="PTHR41533:SF2">
    <property type="entry name" value="BLR7131 PROTEIN"/>
    <property type="match status" value="1"/>
</dbReference>
<dbReference type="SUPFAM" id="SSF141523">
    <property type="entry name" value="L,D-transpeptidase catalytic domain-like"/>
    <property type="match status" value="1"/>
</dbReference>
<sequence length="525" mass="56800">MQSLSKTKTNAPWFGTMLSGAAVVALLLPVDAVSARAAQEQLVPPQLFQTQPQRPVAPSNPPASQPALPAQAMTPRMAVPPVVPTVRMPVLSVAQVKQLQKLLASDTMGQGLALARPALVLDVDNDTLVREALDHARAVHAGRLSEADFQRDWGMRPPAFDPLPGFADAVKRDRIAAWFAALPPPYSGYDGLKAGLERYRAIAAAGGWSMLASGPDMTIGATGPRVTALRQRLAVEDKDVSTGGDRFDAALLEGVRRAQRRYGLNPSGIVSGQTLGALNVSATDRVRQIMANMERWRWLPQELPKDRIQVNIAAAVLTVFDGDRPITSMRAVTGRPGDETPMLTSTIHSVVINPPWNVPTSIATRELWPKEKANPGYLKRNGFKVIGGTRLQQAAGTQSALGRYKFDFDNPYSVYLHDTPSRAKFASFSRLASHGCVRLEKPAELANLLLAGDPQWTPEMVAATVDKGATVRARLSKPVSVYLLYWTAFASGNGQMNFRADPYSWDSTLASKIEARSAAQAMAAR</sequence>
<keyword evidence="4 7" id="KW-0133">Cell shape</keyword>
<evidence type="ECO:0000256" key="6">
    <source>
        <dbReference type="ARBA" id="ARBA00023316"/>
    </source>
</evidence>
<dbReference type="Proteomes" id="UP000240996">
    <property type="component" value="Unassembled WGS sequence"/>
</dbReference>
<evidence type="ECO:0000256" key="3">
    <source>
        <dbReference type="ARBA" id="ARBA00022679"/>
    </source>
</evidence>
<evidence type="ECO:0000313" key="10">
    <source>
        <dbReference type="EMBL" id="PTM46646.1"/>
    </source>
</evidence>
<dbReference type="InterPro" id="IPR038063">
    <property type="entry name" value="Transpep_catalytic_dom"/>
</dbReference>
<dbReference type="GO" id="GO:0004180">
    <property type="term" value="F:carboxypeptidase activity"/>
    <property type="evidence" value="ECO:0007669"/>
    <property type="project" value="UniProtKB-ARBA"/>
</dbReference>
<organism evidence="10 11">
    <name type="scientific">Sphingomonas aerolata</name>
    <dbReference type="NCBI Taxonomy" id="185951"/>
    <lineage>
        <taxon>Bacteria</taxon>
        <taxon>Pseudomonadati</taxon>
        <taxon>Pseudomonadota</taxon>
        <taxon>Alphaproteobacteria</taxon>
        <taxon>Sphingomonadales</taxon>
        <taxon>Sphingomonadaceae</taxon>
        <taxon>Sphingomonas</taxon>
    </lineage>
</organism>
<keyword evidence="11" id="KW-1185">Reference proteome</keyword>
<protein>
    <submittedName>
        <fullName evidence="10">Murein L,D-transpeptidase YcbB/YkuD</fullName>
    </submittedName>
</protein>
<gene>
    <name evidence="10" type="ORF">C8J24_0013</name>
</gene>
<accession>A0A2T4YS58</accession>
<dbReference type="Pfam" id="PF01471">
    <property type="entry name" value="PG_binding_1"/>
    <property type="match status" value="1"/>
</dbReference>
<dbReference type="RefSeq" id="WP_244180286.1">
    <property type="nucleotide sequence ID" value="NZ_JASPFS010000001.1"/>
</dbReference>
<dbReference type="InterPro" id="IPR036365">
    <property type="entry name" value="PGBD-like_sf"/>
</dbReference>
<evidence type="ECO:0000256" key="8">
    <source>
        <dbReference type="SAM" id="MobiDB-lite"/>
    </source>
</evidence>
<dbReference type="Pfam" id="PF20142">
    <property type="entry name" value="Scaffold"/>
    <property type="match status" value="1"/>
</dbReference>
<dbReference type="Pfam" id="PF03734">
    <property type="entry name" value="YkuD"/>
    <property type="match status" value="1"/>
</dbReference>
<dbReference type="AlphaFoldDB" id="A0A2T4YS58"/>
<dbReference type="GO" id="GO:0071555">
    <property type="term" value="P:cell wall organization"/>
    <property type="evidence" value="ECO:0007669"/>
    <property type="project" value="UniProtKB-UniRule"/>
</dbReference>
<dbReference type="GO" id="GO:0008360">
    <property type="term" value="P:regulation of cell shape"/>
    <property type="evidence" value="ECO:0007669"/>
    <property type="project" value="UniProtKB-UniRule"/>
</dbReference>
<dbReference type="InterPro" id="IPR005490">
    <property type="entry name" value="LD_TPept_cat_dom"/>
</dbReference>
<dbReference type="Gene3D" id="1.10.101.10">
    <property type="entry name" value="PGBD-like superfamily/PGBD"/>
    <property type="match status" value="1"/>
</dbReference>
<keyword evidence="6 7" id="KW-0961">Cell wall biogenesis/degradation</keyword>
<feature type="active site" description="Nucleophile" evidence="7">
    <location>
        <position position="436"/>
    </location>
</feature>
<dbReference type="InterPro" id="IPR045380">
    <property type="entry name" value="LD_TPept_scaffold_dom"/>
</dbReference>
<reference evidence="10 11" key="1">
    <citation type="submission" date="2018-04" db="EMBL/GenBank/DDBJ databases">
        <title>Genomic Encyclopedia of Type Strains, Phase III (KMG-III): the genomes of soil and plant-associated and newly described type strains.</title>
        <authorList>
            <person name="Whitman W."/>
        </authorList>
    </citation>
    <scope>NUCLEOTIDE SEQUENCE [LARGE SCALE GENOMIC DNA]</scope>
    <source>
        <strain evidence="10 11">NW12</strain>
    </source>
</reference>
<evidence type="ECO:0000256" key="2">
    <source>
        <dbReference type="ARBA" id="ARBA00005992"/>
    </source>
</evidence>
<evidence type="ECO:0000256" key="1">
    <source>
        <dbReference type="ARBA" id="ARBA00004752"/>
    </source>
</evidence>
<dbReference type="InterPro" id="IPR036366">
    <property type="entry name" value="PGBDSf"/>
</dbReference>
<dbReference type="CDD" id="cd16913">
    <property type="entry name" value="YkuD_like"/>
    <property type="match status" value="1"/>
</dbReference>
<dbReference type="GO" id="GO:0016740">
    <property type="term" value="F:transferase activity"/>
    <property type="evidence" value="ECO:0007669"/>
    <property type="project" value="UniProtKB-KW"/>
</dbReference>
<dbReference type="Gene3D" id="2.40.440.10">
    <property type="entry name" value="L,D-transpeptidase catalytic domain-like"/>
    <property type="match status" value="1"/>
</dbReference>
<dbReference type="PROSITE" id="PS52029">
    <property type="entry name" value="LD_TPASE"/>
    <property type="match status" value="1"/>
</dbReference>
<dbReference type="EMBL" id="PZZN01000001">
    <property type="protein sequence ID" value="PTM46646.1"/>
    <property type="molecule type" value="Genomic_DNA"/>
</dbReference>
<feature type="domain" description="L,D-TPase catalytic" evidence="9">
    <location>
        <begin position="306"/>
        <end position="462"/>
    </location>
</feature>
<evidence type="ECO:0000256" key="5">
    <source>
        <dbReference type="ARBA" id="ARBA00022984"/>
    </source>
</evidence>
<dbReference type="GO" id="GO:0009252">
    <property type="term" value="P:peptidoglycan biosynthetic process"/>
    <property type="evidence" value="ECO:0007669"/>
    <property type="project" value="UniProtKB-UniPathway"/>
</dbReference>
<dbReference type="SUPFAM" id="SSF47090">
    <property type="entry name" value="PGBD-like"/>
    <property type="match status" value="1"/>
</dbReference>
<evidence type="ECO:0000256" key="7">
    <source>
        <dbReference type="PROSITE-ProRule" id="PRU01373"/>
    </source>
</evidence>
<dbReference type="PANTHER" id="PTHR41533">
    <property type="entry name" value="L,D-TRANSPEPTIDASE HI_1667-RELATED"/>
    <property type="match status" value="1"/>
</dbReference>
<evidence type="ECO:0000313" key="11">
    <source>
        <dbReference type="Proteomes" id="UP000240996"/>
    </source>
</evidence>
<dbReference type="InterPro" id="IPR002477">
    <property type="entry name" value="Peptidoglycan-bd-like"/>
</dbReference>
<comment type="pathway">
    <text evidence="1 7">Cell wall biogenesis; peptidoglycan biosynthesis.</text>
</comment>
<dbReference type="UniPathway" id="UPA00219"/>
<feature type="active site" description="Proton donor/acceptor" evidence="7">
    <location>
        <position position="417"/>
    </location>
</feature>
<name>A0A2T4YS58_9SPHN</name>
<feature type="region of interest" description="Disordered" evidence="8">
    <location>
        <begin position="51"/>
        <end position="71"/>
    </location>
</feature>
<evidence type="ECO:0000259" key="9">
    <source>
        <dbReference type="PROSITE" id="PS52029"/>
    </source>
</evidence>
<keyword evidence="3" id="KW-0808">Transferase</keyword>
<comment type="similarity">
    <text evidence="2">Belongs to the YkuD family.</text>
</comment>
<comment type="caution">
    <text evidence="10">The sequence shown here is derived from an EMBL/GenBank/DDBJ whole genome shotgun (WGS) entry which is preliminary data.</text>
</comment>
<proteinExistence type="inferred from homology"/>